<feature type="domain" description="MSP" evidence="11">
    <location>
        <begin position="16"/>
        <end position="101"/>
    </location>
</feature>
<dbReference type="EnsemblMetazoa" id="XM_038195247.1">
    <property type="protein sequence ID" value="XP_038051175.1"/>
    <property type="gene ID" value="LOC119724271"/>
</dbReference>
<feature type="transmembrane region" description="Helical" evidence="10">
    <location>
        <begin position="158"/>
        <end position="175"/>
    </location>
</feature>
<dbReference type="AlphaFoldDB" id="A0A913ZJD5"/>
<dbReference type="InterPro" id="IPR013783">
    <property type="entry name" value="Ig-like_fold"/>
</dbReference>
<comment type="function">
    <text evidence="9">Plays a role in differentiation and/or proliferation of mesenchymal stem cells. Proposed to be involved in epithelial-to-mesenchymal transition (EMT). However, another study suggests that it is not required for EMT or stem cell self-renewal and acts during later stages of differentiation.</text>
</comment>
<dbReference type="InterPro" id="IPR008962">
    <property type="entry name" value="PapD-like_sf"/>
</dbReference>
<organism evidence="12 13">
    <name type="scientific">Patiria miniata</name>
    <name type="common">Bat star</name>
    <name type="synonym">Asterina miniata</name>
    <dbReference type="NCBI Taxonomy" id="46514"/>
    <lineage>
        <taxon>Eukaryota</taxon>
        <taxon>Metazoa</taxon>
        <taxon>Echinodermata</taxon>
        <taxon>Eleutherozoa</taxon>
        <taxon>Asterozoa</taxon>
        <taxon>Asteroidea</taxon>
        <taxon>Valvatacea</taxon>
        <taxon>Valvatida</taxon>
        <taxon>Asterinidae</taxon>
        <taxon>Patiria</taxon>
    </lineage>
</organism>
<evidence type="ECO:0000256" key="2">
    <source>
        <dbReference type="ARBA" id="ARBA00004653"/>
    </source>
</evidence>
<dbReference type="InterPro" id="IPR000535">
    <property type="entry name" value="MSP_dom"/>
</dbReference>
<dbReference type="GeneID" id="119724271"/>
<evidence type="ECO:0000256" key="8">
    <source>
        <dbReference type="ARBA" id="ARBA00023136"/>
    </source>
</evidence>
<evidence type="ECO:0000256" key="7">
    <source>
        <dbReference type="ARBA" id="ARBA00023034"/>
    </source>
</evidence>
<keyword evidence="6 10" id="KW-1133">Transmembrane helix</keyword>
<dbReference type="OMA" id="VYNPYEF"/>
<keyword evidence="4 10" id="KW-0812">Transmembrane</keyword>
<evidence type="ECO:0000313" key="13">
    <source>
        <dbReference type="Proteomes" id="UP000887568"/>
    </source>
</evidence>
<protein>
    <recommendedName>
        <fullName evidence="3">Motile sperm domain-containing protein 1</fullName>
    </recommendedName>
</protein>
<dbReference type="InterPro" id="IPR039283">
    <property type="entry name" value="MOSPD1/3"/>
</dbReference>
<dbReference type="RefSeq" id="XP_038051175.1">
    <property type="nucleotide sequence ID" value="XM_038195247.1"/>
</dbReference>
<comment type="subcellular location">
    <subcellularLocation>
        <location evidence="1">Endoplasmic reticulum membrane</location>
        <topology evidence="1">Multi-pass membrane protein</topology>
    </subcellularLocation>
    <subcellularLocation>
        <location evidence="2">Golgi apparatus membrane</location>
        <topology evidence="2">Multi-pass membrane protein</topology>
    </subcellularLocation>
</comment>
<evidence type="ECO:0000256" key="9">
    <source>
        <dbReference type="ARBA" id="ARBA00045707"/>
    </source>
</evidence>
<keyword evidence="5" id="KW-0256">Endoplasmic reticulum</keyword>
<evidence type="ECO:0000256" key="10">
    <source>
        <dbReference type="SAM" id="Phobius"/>
    </source>
</evidence>
<dbReference type="OrthoDB" id="10022288at2759"/>
<evidence type="ECO:0000256" key="5">
    <source>
        <dbReference type="ARBA" id="ARBA00022824"/>
    </source>
</evidence>
<dbReference type="Pfam" id="PF00635">
    <property type="entry name" value="Motile_Sperm"/>
    <property type="match status" value="1"/>
</dbReference>
<dbReference type="PANTHER" id="PTHR34441:SF1">
    <property type="entry name" value="MOTILE SPERM DOMAIN-CONTAINING 1"/>
    <property type="match status" value="1"/>
</dbReference>
<evidence type="ECO:0000256" key="4">
    <source>
        <dbReference type="ARBA" id="ARBA00022692"/>
    </source>
</evidence>
<keyword evidence="13" id="KW-1185">Reference proteome</keyword>
<evidence type="ECO:0000313" key="12">
    <source>
        <dbReference type="EnsemblMetazoa" id="XP_038051175.1"/>
    </source>
</evidence>
<dbReference type="FunFam" id="2.60.40.10:FF:000431">
    <property type="entry name" value="motile sperm domain-containing protein 1"/>
    <property type="match status" value="1"/>
</dbReference>
<dbReference type="PANTHER" id="PTHR34441">
    <property type="entry name" value="MOTILE SPERM DOMAIN-CONTAINING PROTEIN 1"/>
    <property type="match status" value="1"/>
</dbReference>
<dbReference type="Gene3D" id="2.60.40.10">
    <property type="entry name" value="Immunoglobulins"/>
    <property type="match status" value="1"/>
</dbReference>
<dbReference type="SUPFAM" id="SSF49354">
    <property type="entry name" value="PapD-like"/>
    <property type="match status" value="1"/>
</dbReference>
<keyword evidence="8 10" id="KW-0472">Membrane</keyword>
<dbReference type="GO" id="GO:0005789">
    <property type="term" value="C:endoplasmic reticulum membrane"/>
    <property type="evidence" value="ECO:0007669"/>
    <property type="project" value="UniProtKB-SubCell"/>
</dbReference>
<keyword evidence="7" id="KW-0333">Golgi apparatus</keyword>
<evidence type="ECO:0000259" key="11">
    <source>
        <dbReference type="Pfam" id="PF00635"/>
    </source>
</evidence>
<dbReference type="GO" id="GO:0000139">
    <property type="term" value="C:Golgi membrane"/>
    <property type="evidence" value="ECO:0007669"/>
    <property type="project" value="UniProtKB-SubCell"/>
</dbReference>
<dbReference type="Proteomes" id="UP000887568">
    <property type="component" value="Unplaced"/>
</dbReference>
<reference evidence="12" key="1">
    <citation type="submission" date="2022-11" db="UniProtKB">
        <authorList>
            <consortium name="EnsemblMetazoa"/>
        </authorList>
    </citation>
    <scope>IDENTIFICATION</scope>
</reference>
<proteinExistence type="predicted"/>
<evidence type="ECO:0000256" key="3">
    <source>
        <dbReference type="ARBA" id="ARBA00020941"/>
    </source>
</evidence>
<evidence type="ECO:0000256" key="6">
    <source>
        <dbReference type="ARBA" id="ARBA00022989"/>
    </source>
</evidence>
<feature type="transmembrane region" description="Helical" evidence="10">
    <location>
        <begin position="187"/>
        <end position="207"/>
    </location>
</feature>
<accession>A0A913ZJD5</accession>
<sequence length="209" mass="23154">MQLDKRPRLVDGKLPVFVFPTELVYYADDRSSHKQVLTVYNPYDFTLKFKVLCTTRRKYAVVDAEGTIRPGCCVDVVIRHKEINEASYGISDKFRLNLYEHGRRDAIGSKDIPTILLPTSQGRERESEELSSSQAESSASLPFTAVARQRSATPGPTVVLLALVCVAALLLPMQGEAGSSLPVYLHLTVNQKLIAAYVLGLVTMVILRT</sequence>
<name>A0A913ZJD5_PATMI</name>
<evidence type="ECO:0000256" key="1">
    <source>
        <dbReference type="ARBA" id="ARBA00004477"/>
    </source>
</evidence>